<dbReference type="InterPro" id="IPR020831">
    <property type="entry name" value="GlycerAld/Erythrose_P_DH"/>
</dbReference>
<reference evidence="10 11" key="1">
    <citation type="submission" date="2020-02" db="EMBL/GenBank/DDBJ databases">
        <authorList>
            <person name="Hogendoorn C."/>
        </authorList>
    </citation>
    <scope>NUCLEOTIDE SEQUENCE [LARGE SCALE GENOMIC DNA]</scope>
    <source>
        <strain evidence="10">R501</strain>
    </source>
</reference>
<dbReference type="EC" id="1.2.1.-" evidence="8"/>
<dbReference type="Pfam" id="PF00044">
    <property type="entry name" value="Gp_dh_N"/>
    <property type="match status" value="1"/>
</dbReference>
<evidence type="ECO:0000256" key="6">
    <source>
        <dbReference type="PIRSR" id="PIRSR000149-4"/>
    </source>
</evidence>
<keyword evidence="5" id="KW-0520">NAD</keyword>
<dbReference type="SUPFAM" id="SSF51735">
    <property type="entry name" value="NAD(P)-binding Rossmann-fold domains"/>
    <property type="match status" value="1"/>
</dbReference>
<dbReference type="EMBL" id="LR778114">
    <property type="protein sequence ID" value="CAB1129721.1"/>
    <property type="molecule type" value="Genomic_DNA"/>
</dbReference>
<proteinExistence type="inferred from homology"/>
<feature type="binding site" evidence="4">
    <location>
        <position position="232"/>
    </location>
    <ligand>
        <name>D-glyceraldehyde 3-phosphate</name>
        <dbReference type="ChEBI" id="CHEBI:59776"/>
    </ligand>
</feature>
<evidence type="ECO:0000256" key="2">
    <source>
        <dbReference type="ARBA" id="ARBA00023002"/>
    </source>
</evidence>
<dbReference type="NCBIfam" id="TIGR01534">
    <property type="entry name" value="GAPDH-I"/>
    <property type="match status" value="1"/>
</dbReference>
<sequence length="334" mass="36606">MLRVGINGFGSIGRRFFRIAFERRNFEVVAVNDLTDAKVLAHLLKFDSNYGTMAVDVRAEGQEILVGDQRIRVFAERDPARIPWREVGVDVVIESTGFFTSREKAAMHLEAGAKRVIISAPATDVDRTIVMGVNDDRFDPETDFVISNASCTTNCLAPMAKVMDEVFGIESGLMTTVHSYTNDQRLLDQPHKDLRRARAAAQNIIPTSTGAARALHLVLPQLKGKMNGFSVRVPTPVVSLTDLVVHTTRPVSVEAINAAMREAAAGSLKGIMSVCDLPLVSMDFKGDPHSVIIDAASTMVIGDHLAKVVGWYDNEWGYSNRLVELTELVGRRGV</sequence>
<dbReference type="CDD" id="cd18126">
    <property type="entry name" value="GAPDH_I_C"/>
    <property type="match status" value="1"/>
</dbReference>
<evidence type="ECO:0000256" key="3">
    <source>
        <dbReference type="PIRSR" id="PIRSR000149-1"/>
    </source>
</evidence>
<feature type="binding site" evidence="4">
    <location>
        <position position="181"/>
    </location>
    <ligand>
        <name>D-glyceraldehyde 3-phosphate</name>
        <dbReference type="ChEBI" id="CHEBI:59776"/>
    </ligand>
</feature>
<dbReference type="InterPro" id="IPR036291">
    <property type="entry name" value="NAD(P)-bd_dom_sf"/>
</dbReference>
<keyword evidence="5" id="KW-0547">Nucleotide-binding</keyword>
<feature type="binding site" evidence="5">
    <location>
        <position position="314"/>
    </location>
    <ligand>
        <name>NAD(+)</name>
        <dbReference type="ChEBI" id="CHEBI:57540"/>
    </ligand>
</feature>
<dbReference type="PIRSF" id="PIRSF000149">
    <property type="entry name" value="GAP_DH"/>
    <property type="match status" value="1"/>
</dbReference>
<dbReference type="CDD" id="cd05214">
    <property type="entry name" value="GAPDH_I_N"/>
    <property type="match status" value="1"/>
</dbReference>
<dbReference type="InterPro" id="IPR020828">
    <property type="entry name" value="GlycerAld_3-P_DH_NAD(P)-bd"/>
</dbReference>
<organism evidence="10 11">
    <name type="scientific">Candidatus Hydrogenisulfobacillus filiaventi</name>
    <dbReference type="NCBI Taxonomy" id="2707344"/>
    <lineage>
        <taxon>Bacteria</taxon>
        <taxon>Bacillati</taxon>
        <taxon>Bacillota</taxon>
        <taxon>Clostridia</taxon>
        <taxon>Eubacteriales</taxon>
        <taxon>Clostridiales Family XVII. Incertae Sedis</taxon>
        <taxon>Candidatus Hydrogenisulfobacillus</taxon>
    </lineage>
</organism>
<evidence type="ECO:0000256" key="1">
    <source>
        <dbReference type="ARBA" id="ARBA00007406"/>
    </source>
</evidence>
<name>A0A6F8ZJ63_9FIRM</name>
<dbReference type="GO" id="GO:0050661">
    <property type="term" value="F:NADP binding"/>
    <property type="evidence" value="ECO:0007669"/>
    <property type="project" value="InterPro"/>
</dbReference>
<feature type="binding site" evidence="5">
    <location>
        <position position="77"/>
    </location>
    <ligand>
        <name>NAD(+)</name>
        <dbReference type="ChEBI" id="CHEBI:57540"/>
    </ligand>
</feature>
<dbReference type="PRINTS" id="PR00078">
    <property type="entry name" value="G3PDHDRGNASE"/>
</dbReference>
<dbReference type="SMART" id="SM00846">
    <property type="entry name" value="Gp_dh_N"/>
    <property type="match status" value="1"/>
</dbReference>
<comment type="similarity">
    <text evidence="1 7">Belongs to the glyceraldehyde-3-phosphate dehydrogenase family.</text>
</comment>
<evidence type="ECO:0000256" key="5">
    <source>
        <dbReference type="PIRSR" id="PIRSR000149-3"/>
    </source>
</evidence>
<feature type="binding site" evidence="4">
    <location>
        <begin position="150"/>
        <end position="152"/>
    </location>
    <ligand>
        <name>D-glyceraldehyde 3-phosphate</name>
        <dbReference type="ChEBI" id="CHEBI:59776"/>
    </ligand>
</feature>
<dbReference type="FunFam" id="3.30.360.10:FF:000002">
    <property type="entry name" value="Glyceraldehyde-3-phosphate dehydrogenase"/>
    <property type="match status" value="1"/>
</dbReference>
<evidence type="ECO:0000256" key="4">
    <source>
        <dbReference type="PIRSR" id="PIRSR000149-2"/>
    </source>
</evidence>
<feature type="active site" description="Nucleophile" evidence="3">
    <location>
        <position position="151"/>
    </location>
</feature>
<dbReference type="GO" id="GO:0016620">
    <property type="term" value="F:oxidoreductase activity, acting on the aldehyde or oxo group of donors, NAD or NADP as acceptor"/>
    <property type="evidence" value="ECO:0007669"/>
    <property type="project" value="InterPro"/>
</dbReference>
<dbReference type="InterPro" id="IPR020829">
    <property type="entry name" value="GlycerAld_3-P_DH_cat"/>
</dbReference>
<dbReference type="Gene3D" id="3.30.360.10">
    <property type="entry name" value="Dihydrodipicolinate Reductase, domain 2"/>
    <property type="match status" value="1"/>
</dbReference>
<protein>
    <recommendedName>
        <fullName evidence="8">Glyceraldehyde-3-phosphate dehydrogenase</fullName>
        <ecNumber evidence="8">1.2.1.-</ecNumber>
    </recommendedName>
</protein>
<feature type="domain" description="Glyceraldehyde 3-phosphate dehydrogenase NAD(P) binding" evidence="9">
    <location>
        <begin position="2"/>
        <end position="151"/>
    </location>
</feature>
<dbReference type="Gene3D" id="3.40.50.720">
    <property type="entry name" value="NAD(P)-binding Rossmann-like Domain"/>
    <property type="match status" value="1"/>
</dbReference>
<evidence type="ECO:0000256" key="8">
    <source>
        <dbReference type="RuleBase" id="RU361160"/>
    </source>
</evidence>
<gene>
    <name evidence="10" type="primary">gapA</name>
    <name evidence="10" type="ORF">R50_2224</name>
</gene>
<accession>A0A6F8ZJ63</accession>
<feature type="binding site" evidence="4">
    <location>
        <begin position="209"/>
        <end position="210"/>
    </location>
    <ligand>
        <name>D-glyceraldehyde 3-phosphate</name>
        <dbReference type="ChEBI" id="CHEBI:59776"/>
    </ligand>
</feature>
<dbReference type="GO" id="GO:0006006">
    <property type="term" value="P:glucose metabolic process"/>
    <property type="evidence" value="ECO:0007669"/>
    <property type="project" value="InterPro"/>
</dbReference>
<evidence type="ECO:0000313" key="11">
    <source>
        <dbReference type="Proteomes" id="UP000503399"/>
    </source>
</evidence>
<dbReference type="SUPFAM" id="SSF55347">
    <property type="entry name" value="Glyceraldehyde-3-phosphate dehydrogenase-like, C-terminal domain"/>
    <property type="match status" value="1"/>
</dbReference>
<dbReference type="PANTHER" id="PTHR43148">
    <property type="entry name" value="GLYCERALDEHYDE-3-PHOSPHATE DEHYDROGENASE 2"/>
    <property type="match status" value="1"/>
</dbReference>
<dbReference type="AlphaFoldDB" id="A0A6F8ZJ63"/>
<keyword evidence="2 8" id="KW-0560">Oxidoreductase</keyword>
<feature type="site" description="Activates thiol group during catalysis" evidence="6">
    <location>
        <position position="178"/>
    </location>
</feature>
<feature type="binding site" evidence="5">
    <location>
        <position position="33"/>
    </location>
    <ligand>
        <name>NAD(+)</name>
        <dbReference type="ChEBI" id="CHEBI:57540"/>
    </ligand>
</feature>
<feature type="binding site" evidence="5">
    <location>
        <position position="119"/>
    </location>
    <ligand>
        <name>NAD(+)</name>
        <dbReference type="ChEBI" id="CHEBI:57540"/>
    </ligand>
</feature>
<dbReference type="KEGG" id="hfv:R50_2224"/>
<evidence type="ECO:0000256" key="7">
    <source>
        <dbReference type="RuleBase" id="RU000397"/>
    </source>
</evidence>
<dbReference type="FunFam" id="3.40.50.720:FF:000001">
    <property type="entry name" value="Glyceraldehyde-3-phosphate dehydrogenase"/>
    <property type="match status" value="1"/>
</dbReference>
<dbReference type="InterPro" id="IPR020830">
    <property type="entry name" value="GlycerAld_3-P_DH_AS"/>
</dbReference>
<keyword evidence="11" id="KW-1185">Reference proteome</keyword>
<dbReference type="Pfam" id="PF02800">
    <property type="entry name" value="Gp_dh_C"/>
    <property type="match status" value="1"/>
</dbReference>
<dbReference type="PROSITE" id="PS00071">
    <property type="entry name" value="GAPDH"/>
    <property type="match status" value="1"/>
</dbReference>
<evidence type="ECO:0000313" key="10">
    <source>
        <dbReference type="EMBL" id="CAB1129721.1"/>
    </source>
</evidence>
<dbReference type="GO" id="GO:0051287">
    <property type="term" value="F:NAD binding"/>
    <property type="evidence" value="ECO:0007669"/>
    <property type="project" value="InterPro"/>
</dbReference>
<dbReference type="InterPro" id="IPR006424">
    <property type="entry name" value="Glyceraldehyde-3-P_DH_1"/>
</dbReference>
<dbReference type="Proteomes" id="UP000503399">
    <property type="component" value="Chromosome"/>
</dbReference>
<evidence type="ECO:0000259" key="9">
    <source>
        <dbReference type="SMART" id="SM00846"/>
    </source>
</evidence>